<proteinExistence type="predicted"/>
<dbReference type="STRING" id="1209989.TepRe1_0849"/>
<dbReference type="SUPFAM" id="SSF81271">
    <property type="entry name" value="TGS-like"/>
    <property type="match status" value="1"/>
</dbReference>
<evidence type="ECO:0000256" key="3">
    <source>
        <dbReference type="ARBA" id="ARBA00022741"/>
    </source>
</evidence>
<dbReference type="Proteomes" id="UP000010802">
    <property type="component" value="Chromosome"/>
</dbReference>
<sequence>MLPCNAALSTLFCIEFVDIAGLVKGANRGEGLGNKFLSHIREVDATIHVVRCFDDPNVVHVDGNVDPIRDIEIINLERIKDALERNLPAHSLEFTPEEQEIVKHMFLLTSKPVIYVANVSEDDLMSVEENEYVKKVEEYAAKEGAEVIAICAKIEAELAELAEEERKELLTEYGLEEPGLDRLIKAGYKLLGLITFFTVESKEVRAWTISKGTKAPQAAGKIHTDFERGFIRAEVADYNVIMAHGSQQALRGKGLLRSEGKNTSLYVMTHFGSVVVGMIKWQHQAFVNTRSQPFGQSLPHRFKQSFIRGENTDNGRCRFRCSYFSHNTSLSPTAKQSLVNRPYIYLNSSKISKEATALKALKDNPIESGLICTIATVELCSSLQAIPNKETQKLELRNVNRKCLYFYFYFLDLEFGFMHIKLQSWFPFMVQVYINGREYLTKKLDKEGIEYRRYDNSFTYISDIEKAQEIANKIESVKLTGRLDAIVSKLNPYLSTIQDTFSMGYYWCVDQCEYATDIMFNNRKDLEEIYPSLVEHALGSLADVVPAGEIIKEIENVTQRKRRNNRYQSGFNVWSPETSLNKMHSEKTPA</sequence>
<keyword evidence="2" id="KW-0479">Metal-binding</keyword>
<dbReference type="GO" id="GO:0016887">
    <property type="term" value="F:ATP hydrolysis activity"/>
    <property type="evidence" value="ECO:0007669"/>
    <property type="project" value="TreeGrafter"/>
</dbReference>
<protein>
    <submittedName>
        <fullName evidence="7">GTP-binding protein YchF</fullName>
    </submittedName>
</protein>
<dbReference type="InterPro" id="IPR013029">
    <property type="entry name" value="YchF_C"/>
</dbReference>
<dbReference type="EMBL" id="HF563609">
    <property type="protein sequence ID" value="CDI40517.1"/>
    <property type="molecule type" value="Genomic_DNA"/>
</dbReference>
<dbReference type="GO" id="GO:0005525">
    <property type="term" value="F:GTP binding"/>
    <property type="evidence" value="ECO:0007669"/>
    <property type="project" value="InterPro"/>
</dbReference>
<dbReference type="InterPro" id="IPR012675">
    <property type="entry name" value="Beta-grasp_dom_sf"/>
</dbReference>
<organism evidence="7 8">
    <name type="scientific">Tepidanaerobacter acetatoxydans (strain DSM 21804 / JCM 16047 / Re1)</name>
    <dbReference type="NCBI Taxonomy" id="1209989"/>
    <lineage>
        <taxon>Bacteria</taxon>
        <taxon>Bacillati</taxon>
        <taxon>Bacillota</taxon>
        <taxon>Clostridia</taxon>
        <taxon>Thermosediminibacterales</taxon>
        <taxon>Tepidanaerobacteraceae</taxon>
        <taxon>Tepidanaerobacter</taxon>
    </lineage>
</organism>
<dbReference type="GO" id="GO:0046872">
    <property type="term" value="F:metal ion binding"/>
    <property type="evidence" value="ECO:0007669"/>
    <property type="project" value="UniProtKB-KW"/>
</dbReference>
<evidence type="ECO:0000256" key="2">
    <source>
        <dbReference type="ARBA" id="ARBA00022723"/>
    </source>
</evidence>
<keyword evidence="8" id="KW-1185">Reference proteome</keyword>
<dbReference type="PANTHER" id="PTHR23305">
    <property type="entry name" value="OBG GTPASE FAMILY"/>
    <property type="match status" value="1"/>
</dbReference>
<dbReference type="KEGG" id="tep:TepRe1_0849"/>
<keyword evidence="4" id="KW-0067">ATP-binding</keyword>
<dbReference type="InterPro" id="IPR031167">
    <property type="entry name" value="G_OBG"/>
</dbReference>
<evidence type="ECO:0000313" key="8">
    <source>
        <dbReference type="Proteomes" id="UP000010802"/>
    </source>
</evidence>
<dbReference type="InterPro" id="IPR023192">
    <property type="entry name" value="TGS-like_dom_sf"/>
</dbReference>
<accession>F4LXC3</accession>
<dbReference type="PRINTS" id="PR00326">
    <property type="entry name" value="GTP1OBG"/>
</dbReference>
<dbReference type="PROSITE" id="PS51710">
    <property type="entry name" value="G_OBG"/>
    <property type="match status" value="1"/>
</dbReference>
<reference evidence="8" key="1">
    <citation type="journal article" date="2013" name="Genome Announc.">
        <title>First genome sequence of a syntrophic acetate-oxidizing bacterium, Tepidanaerobacter acetatoxydans strain Re1.</title>
        <authorList>
            <person name="Manzoor S."/>
            <person name="Bongcam-Rudloff E."/>
            <person name="Schnurer A."/>
            <person name="Muller B."/>
        </authorList>
    </citation>
    <scope>NUCLEOTIDE SEQUENCE [LARGE SCALE GENOMIC DNA]</scope>
    <source>
        <strain evidence="8">Re1</strain>
    </source>
</reference>
<dbReference type="GO" id="GO:0005737">
    <property type="term" value="C:cytoplasm"/>
    <property type="evidence" value="ECO:0007669"/>
    <property type="project" value="TreeGrafter"/>
</dbReference>
<dbReference type="GO" id="GO:0005524">
    <property type="term" value="F:ATP binding"/>
    <property type="evidence" value="ECO:0007669"/>
    <property type="project" value="UniProtKB-KW"/>
</dbReference>
<dbReference type="Gene3D" id="1.10.150.300">
    <property type="entry name" value="TGS-like domain"/>
    <property type="match status" value="2"/>
</dbReference>
<dbReference type="Pfam" id="PF06071">
    <property type="entry name" value="YchF-GTPase_C"/>
    <property type="match status" value="1"/>
</dbReference>
<comment type="cofactor">
    <cofactor evidence="1">
        <name>Mg(2+)</name>
        <dbReference type="ChEBI" id="CHEBI:18420"/>
    </cofactor>
</comment>
<dbReference type="SUPFAM" id="SSF52540">
    <property type="entry name" value="P-loop containing nucleoside triphosphate hydrolases"/>
    <property type="match status" value="1"/>
</dbReference>
<keyword evidence="3" id="KW-0547">Nucleotide-binding</keyword>
<dbReference type="InterPro" id="IPR027417">
    <property type="entry name" value="P-loop_NTPase"/>
</dbReference>
<dbReference type="HOGENOM" id="CLU_462249_0_0_9"/>
<dbReference type="eggNOG" id="COG0012">
    <property type="taxonomic scope" value="Bacteria"/>
</dbReference>
<dbReference type="InterPro" id="IPR006073">
    <property type="entry name" value="GTP-bd"/>
</dbReference>
<evidence type="ECO:0000256" key="4">
    <source>
        <dbReference type="ARBA" id="ARBA00022840"/>
    </source>
</evidence>
<keyword evidence="5" id="KW-0460">Magnesium</keyword>
<dbReference type="KEGG" id="tae:TepiRe1_0918"/>
<dbReference type="InterPro" id="IPR012676">
    <property type="entry name" value="TGS-like"/>
</dbReference>
<gene>
    <name evidence="7" type="ordered locus">TEPIRE1_0918</name>
</gene>
<evidence type="ECO:0000259" key="6">
    <source>
        <dbReference type="PROSITE" id="PS51710"/>
    </source>
</evidence>
<evidence type="ECO:0000313" key="7">
    <source>
        <dbReference type="EMBL" id="CDI40517.1"/>
    </source>
</evidence>
<evidence type="ECO:0000256" key="5">
    <source>
        <dbReference type="ARBA" id="ARBA00022842"/>
    </source>
</evidence>
<dbReference type="Gene3D" id="3.10.20.30">
    <property type="match status" value="1"/>
</dbReference>
<evidence type="ECO:0000256" key="1">
    <source>
        <dbReference type="ARBA" id="ARBA00001946"/>
    </source>
</evidence>
<dbReference type="PANTHER" id="PTHR23305:SF18">
    <property type="entry name" value="OBG-TYPE G DOMAIN-CONTAINING PROTEIN"/>
    <property type="match status" value="1"/>
</dbReference>
<dbReference type="FunFam" id="3.10.20.30:FF:000029">
    <property type="entry name" value="Obg-like ATPase 1"/>
    <property type="match status" value="1"/>
</dbReference>
<name>F4LXC3_TEPAE</name>
<dbReference type="AlphaFoldDB" id="F4LXC3"/>
<feature type="domain" description="OBG-type G" evidence="6">
    <location>
        <begin position="1"/>
        <end position="170"/>
    </location>
</feature>
<dbReference type="Gene3D" id="3.40.50.300">
    <property type="entry name" value="P-loop containing nucleotide triphosphate hydrolases"/>
    <property type="match status" value="2"/>
</dbReference>